<dbReference type="OrthoDB" id="2789670at2759"/>
<keyword evidence="6 13" id="KW-0479">Metal-binding</keyword>
<keyword evidence="10 13" id="KW-0408">Iron</keyword>
<feature type="binding site" description="axial binding residue" evidence="13">
    <location>
        <position position="453"/>
    </location>
    <ligand>
        <name>heme</name>
        <dbReference type="ChEBI" id="CHEBI:30413"/>
    </ligand>
    <ligandPart>
        <name>Fe</name>
        <dbReference type="ChEBI" id="CHEBI:18248"/>
    </ligandPart>
</feature>
<evidence type="ECO:0000256" key="9">
    <source>
        <dbReference type="ARBA" id="ARBA00023002"/>
    </source>
</evidence>
<proteinExistence type="inferred from homology"/>
<dbReference type="InterPro" id="IPR002401">
    <property type="entry name" value="Cyt_P450_E_grp-I"/>
</dbReference>
<evidence type="ECO:0000256" key="3">
    <source>
        <dbReference type="ARBA" id="ARBA00004406"/>
    </source>
</evidence>
<dbReference type="PROSITE" id="PS00086">
    <property type="entry name" value="CYTOCHROME_P450"/>
    <property type="match status" value="1"/>
</dbReference>
<comment type="similarity">
    <text evidence="4 14">Belongs to the cytochrome P450 family.</text>
</comment>
<accession>A0A6P8WV54</accession>
<dbReference type="PRINTS" id="PR00463">
    <property type="entry name" value="EP450I"/>
</dbReference>
<evidence type="ECO:0000256" key="13">
    <source>
        <dbReference type="PIRSR" id="PIRSR602401-1"/>
    </source>
</evidence>
<organism evidence="15 16">
    <name type="scientific">Drosophila albomicans</name>
    <name type="common">Fruit fly</name>
    <dbReference type="NCBI Taxonomy" id="7291"/>
    <lineage>
        <taxon>Eukaryota</taxon>
        <taxon>Metazoa</taxon>
        <taxon>Ecdysozoa</taxon>
        <taxon>Arthropoda</taxon>
        <taxon>Hexapoda</taxon>
        <taxon>Insecta</taxon>
        <taxon>Pterygota</taxon>
        <taxon>Neoptera</taxon>
        <taxon>Endopterygota</taxon>
        <taxon>Diptera</taxon>
        <taxon>Brachycera</taxon>
        <taxon>Muscomorpha</taxon>
        <taxon>Ephydroidea</taxon>
        <taxon>Drosophilidae</taxon>
        <taxon>Drosophila</taxon>
    </lineage>
</organism>
<evidence type="ECO:0000256" key="8">
    <source>
        <dbReference type="ARBA" id="ARBA00022848"/>
    </source>
</evidence>
<evidence type="ECO:0000256" key="6">
    <source>
        <dbReference type="ARBA" id="ARBA00022723"/>
    </source>
</evidence>
<dbReference type="Gene3D" id="1.10.630.10">
    <property type="entry name" value="Cytochrome P450"/>
    <property type="match status" value="1"/>
</dbReference>
<evidence type="ECO:0000256" key="11">
    <source>
        <dbReference type="ARBA" id="ARBA00023033"/>
    </source>
</evidence>
<dbReference type="InterPro" id="IPR036396">
    <property type="entry name" value="Cyt_P450_sf"/>
</dbReference>
<dbReference type="RefSeq" id="XP_051860103.1">
    <property type="nucleotide sequence ID" value="XM_052004143.1"/>
</dbReference>
<evidence type="ECO:0000256" key="14">
    <source>
        <dbReference type="RuleBase" id="RU000461"/>
    </source>
</evidence>
<name>A0A6P8WV54_DROAB</name>
<dbReference type="GO" id="GO:0016705">
    <property type="term" value="F:oxidoreductase activity, acting on paired donors, with incorporation or reduction of molecular oxygen"/>
    <property type="evidence" value="ECO:0007669"/>
    <property type="project" value="InterPro"/>
</dbReference>
<keyword evidence="7" id="KW-0256">Endoplasmic reticulum</keyword>
<dbReference type="PANTHER" id="PTHR24292:SF45">
    <property type="entry name" value="CYTOCHROME P450 6G1-RELATED"/>
    <property type="match status" value="1"/>
</dbReference>
<evidence type="ECO:0000256" key="12">
    <source>
        <dbReference type="ARBA" id="ARBA00023136"/>
    </source>
</evidence>
<dbReference type="GO" id="GO:0004497">
    <property type="term" value="F:monooxygenase activity"/>
    <property type="evidence" value="ECO:0007669"/>
    <property type="project" value="UniProtKB-KW"/>
</dbReference>
<dbReference type="SUPFAM" id="SSF48264">
    <property type="entry name" value="Cytochrome P450"/>
    <property type="match status" value="1"/>
</dbReference>
<dbReference type="FunFam" id="1.10.630.10:FF:000042">
    <property type="entry name" value="Cytochrome P450"/>
    <property type="match status" value="1"/>
</dbReference>
<dbReference type="GO" id="GO:0005506">
    <property type="term" value="F:iron ion binding"/>
    <property type="evidence" value="ECO:0007669"/>
    <property type="project" value="InterPro"/>
</dbReference>
<evidence type="ECO:0000256" key="2">
    <source>
        <dbReference type="ARBA" id="ARBA00004174"/>
    </source>
</evidence>
<keyword evidence="8" id="KW-0492">Microsome</keyword>
<gene>
    <name evidence="16 17" type="primary">LOC117567421</name>
</gene>
<dbReference type="PANTHER" id="PTHR24292">
    <property type="entry name" value="CYTOCHROME P450"/>
    <property type="match status" value="1"/>
</dbReference>
<keyword evidence="11 14" id="KW-0503">Monooxygenase</keyword>
<keyword evidence="5 13" id="KW-0349">Heme</keyword>
<evidence type="ECO:0000313" key="17">
    <source>
        <dbReference type="RefSeq" id="XP_051860103.1"/>
    </source>
</evidence>
<evidence type="ECO:0000256" key="4">
    <source>
        <dbReference type="ARBA" id="ARBA00010617"/>
    </source>
</evidence>
<dbReference type="InterPro" id="IPR017972">
    <property type="entry name" value="Cyt_P450_CS"/>
</dbReference>
<dbReference type="GO" id="GO:0046701">
    <property type="term" value="P:insecticide catabolic process"/>
    <property type="evidence" value="ECO:0007669"/>
    <property type="project" value="TreeGrafter"/>
</dbReference>
<evidence type="ECO:0000256" key="5">
    <source>
        <dbReference type="ARBA" id="ARBA00022617"/>
    </source>
</evidence>
<comment type="cofactor">
    <cofactor evidence="1 13">
        <name>heme</name>
        <dbReference type="ChEBI" id="CHEBI:30413"/>
    </cofactor>
</comment>
<dbReference type="GO" id="GO:0020037">
    <property type="term" value="F:heme binding"/>
    <property type="evidence" value="ECO:0007669"/>
    <property type="project" value="InterPro"/>
</dbReference>
<dbReference type="GO" id="GO:0046680">
    <property type="term" value="P:response to DDT"/>
    <property type="evidence" value="ECO:0007669"/>
    <property type="project" value="TreeGrafter"/>
</dbReference>
<keyword evidence="9 14" id="KW-0560">Oxidoreductase</keyword>
<sequence length="508" mass="58694">MYTEIILLIASLALAFYLWQKRVHSYWRRHGIKSIKPKPIFGNFRSFLTGKVPYFEQLSMLYNTPGFEEEPLIGVYLLKGPGIIIRDLDLIKTVMIKKFNFFVNRVIRTDPIHDPLGYNNLFFVRNSDWKNVRSKISPVFTSGKIKQMYPLMVEIGKDLEQLLANLPVDSIVCIKDICSRFTTDLIATIAFGIKANALKDTNSEFFKVNTEFFNFDLSRVLDSFIIFLFPTLASLARVKTFSKRTRDFFMNTISYVLSEREKSGLHRNDLIDVLLAMKREAAAHPENDKNKTEDLAYLVAHAATFQTAGFETSSSTMTMTLFELARNTDIQKRLRQEVNDYFADEDFISYERIQEMPYLTQVVNETLRKYPIAGFSERECTQPETGEKFTLKPYYDLEVPNGMPFYVSTLGIHRDEKYWPDPMKYDPDRFAPENRDKINMDAYMPFGIGPRNCIGMRLGLLQAKLGLVHLLRNHSVAKCGKTVDSFNYASNTPVMSPDVDIYLQLQKD</sequence>
<comment type="subcellular location">
    <subcellularLocation>
        <location evidence="3">Endoplasmic reticulum membrane</location>
        <topology evidence="3">Peripheral membrane protein</topology>
    </subcellularLocation>
    <subcellularLocation>
        <location evidence="2">Microsome membrane</location>
        <topology evidence="2">Peripheral membrane protein</topology>
    </subcellularLocation>
</comment>
<dbReference type="GO" id="GO:0005789">
    <property type="term" value="C:endoplasmic reticulum membrane"/>
    <property type="evidence" value="ECO:0007669"/>
    <property type="project" value="UniProtKB-SubCell"/>
</dbReference>
<evidence type="ECO:0000256" key="10">
    <source>
        <dbReference type="ARBA" id="ARBA00023004"/>
    </source>
</evidence>
<dbReference type="InterPro" id="IPR050476">
    <property type="entry name" value="Insect_CytP450_Detox"/>
</dbReference>
<dbReference type="AlphaFoldDB" id="A0A6P8WV54"/>
<dbReference type="Pfam" id="PF00067">
    <property type="entry name" value="p450"/>
    <property type="match status" value="1"/>
</dbReference>
<dbReference type="GeneID" id="117567421"/>
<evidence type="ECO:0000313" key="15">
    <source>
        <dbReference type="Proteomes" id="UP000515160"/>
    </source>
</evidence>
<dbReference type="InterPro" id="IPR001128">
    <property type="entry name" value="Cyt_P450"/>
</dbReference>
<reference evidence="16 17" key="1">
    <citation type="submission" date="2025-04" db="UniProtKB">
        <authorList>
            <consortium name="RefSeq"/>
        </authorList>
    </citation>
    <scope>IDENTIFICATION</scope>
    <source>
        <strain evidence="16 17">15112-1751.03</strain>
        <tissue evidence="16 17">Whole Adult</tissue>
    </source>
</reference>
<keyword evidence="12" id="KW-0472">Membrane</keyword>
<keyword evidence="15" id="KW-1185">Reference proteome</keyword>
<evidence type="ECO:0000256" key="1">
    <source>
        <dbReference type="ARBA" id="ARBA00001971"/>
    </source>
</evidence>
<evidence type="ECO:0000313" key="16">
    <source>
        <dbReference type="RefSeq" id="XP_034103308.1"/>
    </source>
</evidence>
<evidence type="ECO:0000256" key="7">
    <source>
        <dbReference type="ARBA" id="ARBA00022824"/>
    </source>
</evidence>
<dbReference type="Proteomes" id="UP000515160">
    <property type="component" value="Chromosome 3"/>
</dbReference>
<dbReference type="PRINTS" id="PR00385">
    <property type="entry name" value="P450"/>
</dbReference>
<dbReference type="CDD" id="cd11056">
    <property type="entry name" value="CYP6-like"/>
    <property type="match status" value="1"/>
</dbReference>
<dbReference type="RefSeq" id="XP_034103308.1">
    <property type="nucleotide sequence ID" value="XM_034247417.2"/>
</dbReference>
<protein>
    <submittedName>
        <fullName evidence="16 17">Probable cytochrome P450 6w1</fullName>
    </submittedName>
</protein>